<proteinExistence type="predicted"/>
<dbReference type="Gene3D" id="2.20.110.10">
    <property type="entry name" value="Histone H3 K4-specific methyltransferase SET7/9 N-terminal domain"/>
    <property type="match status" value="1"/>
</dbReference>
<dbReference type="RefSeq" id="WP_144993055.1">
    <property type="nucleotide sequence ID" value="NZ_VNJK01000003.1"/>
</dbReference>
<feature type="transmembrane region" description="Helical" evidence="2">
    <location>
        <begin position="36"/>
        <end position="55"/>
    </location>
</feature>
<keyword evidence="2" id="KW-1133">Transmembrane helix</keyword>
<dbReference type="EMBL" id="VNJK01000003">
    <property type="protein sequence ID" value="TVX88140.1"/>
    <property type="molecule type" value="Genomic_DNA"/>
</dbReference>
<dbReference type="SUPFAM" id="SSF82185">
    <property type="entry name" value="Histone H3 K4-specific methyltransferase SET7/9 N-terminal domain"/>
    <property type="match status" value="1"/>
</dbReference>
<evidence type="ECO:0000256" key="1">
    <source>
        <dbReference type="ARBA" id="ARBA00022737"/>
    </source>
</evidence>
<dbReference type="Pfam" id="PF02493">
    <property type="entry name" value="MORN"/>
    <property type="match status" value="3"/>
</dbReference>
<keyword evidence="2" id="KW-0472">Membrane</keyword>
<dbReference type="PANTHER" id="PTHR43215">
    <property type="entry name" value="RADIAL SPOKE HEAD 1 HOMOLOG"/>
    <property type="match status" value="1"/>
</dbReference>
<protein>
    <recommendedName>
        <fullName evidence="5">Toxin-antitoxin system YwqK family antitoxin</fullName>
    </recommendedName>
</protein>
<keyword evidence="4" id="KW-1185">Reference proteome</keyword>
<accession>A0A559IKS4</accession>
<dbReference type="Proteomes" id="UP000318102">
    <property type="component" value="Unassembled WGS sequence"/>
</dbReference>
<reference evidence="3 4" key="1">
    <citation type="submission" date="2019-07" db="EMBL/GenBank/DDBJ databases">
        <authorList>
            <person name="Kim J."/>
        </authorList>
    </citation>
    <scope>NUCLEOTIDE SEQUENCE [LARGE SCALE GENOMIC DNA]</scope>
    <source>
        <strain evidence="3 4">N4</strain>
    </source>
</reference>
<sequence length="213" mass="24205">MMQFDLMDWFLLGTIIFFILLGITSATIAFKKSRSYFPGLTSIFMAGLFTILLAFKLYHIADAQRAALDATITKAWYHPEQGNDKVNPTDLTIKFNDQTYRYQGNIVGFAANGQGEAYDNQGNLILSGTFRDNQLHGAGVWYRPDGTTKYSGHFRYNQLHGKGINYDSQGNIAINGTYRNGKLHGEVYHYKDGKVHTFSKYENGKKVKILRQY</sequence>
<dbReference type="AlphaFoldDB" id="A0A559IKS4"/>
<evidence type="ECO:0000313" key="3">
    <source>
        <dbReference type="EMBL" id="TVX88140.1"/>
    </source>
</evidence>
<dbReference type="PANTHER" id="PTHR43215:SF14">
    <property type="entry name" value="RADIAL SPOKE HEAD 1 HOMOLOG"/>
    <property type="match status" value="1"/>
</dbReference>
<keyword evidence="1" id="KW-0677">Repeat</keyword>
<evidence type="ECO:0000256" key="2">
    <source>
        <dbReference type="SAM" id="Phobius"/>
    </source>
</evidence>
<dbReference type="OrthoDB" id="7059515at2"/>
<evidence type="ECO:0000313" key="4">
    <source>
        <dbReference type="Proteomes" id="UP000318102"/>
    </source>
</evidence>
<name>A0A559IKS4_9BACL</name>
<comment type="caution">
    <text evidence="3">The sequence shown here is derived from an EMBL/GenBank/DDBJ whole genome shotgun (WGS) entry which is preliminary data.</text>
</comment>
<organism evidence="3 4">
    <name type="scientific">Paenibacillus agilis</name>
    <dbReference type="NCBI Taxonomy" id="3020863"/>
    <lineage>
        <taxon>Bacteria</taxon>
        <taxon>Bacillati</taxon>
        <taxon>Bacillota</taxon>
        <taxon>Bacilli</taxon>
        <taxon>Bacillales</taxon>
        <taxon>Paenibacillaceae</taxon>
        <taxon>Paenibacillus</taxon>
    </lineage>
</organism>
<dbReference type="InterPro" id="IPR003409">
    <property type="entry name" value="MORN"/>
</dbReference>
<evidence type="ECO:0008006" key="5">
    <source>
        <dbReference type="Google" id="ProtNLM"/>
    </source>
</evidence>
<gene>
    <name evidence="3" type="ORF">FPZ44_19740</name>
</gene>
<keyword evidence="2" id="KW-0812">Transmembrane</keyword>